<accession>H3H1W8</accession>
<feature type="region of interest" description="Disordered" evidence="1">
    <location>
        <begin position="80"/>
        <end position="133"/>
    </location>
</feature>
<reference evidence="2" key="2">
    <citation type="submission" date="2015-06" db="UniProtKB">
        <authorList>
            <consortium name="EnsemblProtists"/>
        </authorList>
    </citation>
    <scope>IDENTIFICATION</scope>
    <source>
        <strain evidence="2">Pr102</strain>
    </source>
</reference>
<feature type="compositionally biased region" description="Polar residues" evidence="1">
    <location>
        <begin position="97"/>
        <end position="107"/>
    </location>
</feature>
<feature type="compositionally biased region" description="Polar residues" evidence="1">
    <location>
        <begin position="834"/>
        <end position="860"/>
    </location>
</feature>
<dbReference type="STRING" id="164328.H3H1W8"/>
<dbReference type="EnsemblProtists" id="Phyra84311">
    <property type="protein sequence ID" value="Phyra84311"/>
    <property type="gene ID" value="Phyra84311"/>
</dbReference>
<dbReference type="AlphaFoldDB" id="H3H1W8"/>
<feature type="region of interest" description="Disordered" evidence="1">
    <location>
        <begin position="784"/>
        <end position="893"/>
    </location>
</feature>
<feature type="compositionally biased region" description="Basic and acidic residues" evidence="1">
    <location>
        <begin position="808"/>
        <end position="819"/>
    </location>
</feature>
<proteinExistence type="predicted"/>
<dbReference type="VEuPathDB" id="FungiDB:KRP23_4682"/>
<dbReference type="OMA" id="WKATFED"/>
<dbReference type="EMBL" id="DS566106">
    <property type="status" value="NOT_ANNOTATED_CDS"/>
    <property type="molecule type" value="Genomic_DNA"/>
</dbReference>
<dbReference type="VEuPathDB" id="FungiDB:KRP22_2095"/>
<dbReference type="HOGENOM" id="CLU_013466_0_0_1"/>
<dbReference type="Proteomes" id="UP000005238">
    <property type="component" value="Unassembled WGS sequence"/>
</dbReference>
<feature type="compositionally biased region" description="Basic and acidic residues" evidence="1">
    <location>
        <begin position="113"/>
        <end position="122"/>
    </location>
</feature>
<evidence type="ECO:0000256" key="1">
    <source>
        <dbReference type="SAM" id="MobiDB-lite"/>
    </source>
</evidence>
<sequence length="986" mass="107471">MSTGYNSFASSARACLVSPFKAAVGTGRASTATAARKQDGENDFLKVIAVDLSPLELRFENIFSRLASIEKHLNLKEHRQVDHEASDASDASPEETGASNTASSSDVDTARSGADDSPKSVEEPNEVSDVDVSTLGITTVVDPKVSEEVTEVSAPKQKIYTDGVTLAQEIESLRAAQLRLKIYQEVASSTLQLEMAKLRSDLEQGVVADLQEFREEVTSASHAATKSLQIEYHKLAQTMSVTLSERQVAENRWKATFEDTIAARIQDIWSGLHSTSRKLQESMQYLQTEMVTQEETSREANAFVDAMRSSTERLDRDSKKHAIKLADQEKDMEHLHGMCTQASVRLDEQDAKLTNEVGRIYQQMESAGTHVQQHAQAYDAFVATTDKTFAILASDLTSCNSTLTAHHATLCTLDVAAQQHNEELVRMDERIEATNAKVGSIDGRVALTEKKLATAVGVIEEHYQERQQMVAALQVGINQGALERAAMKHAAADLGYSIQEAQHKLHEVSRVASTTELALARTAAELPKMHTLVTTNSSNIAKNRQSIRDIATMIEDDRRTASTLRSEFDKEVEGSVARFDAAEERDIQAQDAISIAATAAGHVKAELEARIHKNGNLIHQLNTMVDSLAITETTEDMEDKMGSFALACAQLGLKLEFFGRKATGVDGACVMKDDVKANLAILLTKVIRFLGSGVSIDQNKYLLAAKRSQAVDPITGQVTMEIPPQHVLESFRIAKAAAFTAKTRTAMNQLEPILRTNRTSMDFRDAFERKLRFVLEFGLANLFPNMGKPKNPSNRRGGEFGTCIACDRPIDSDDPQHEPEDSDGPLRHRAQHETIASSDDTASEQQRSASQDATPTSRPNSAAVRNRIDTKTVVRGRSGTSATRGKSGGDSLHFAPGTGEFVYRGGFRIPKSNPNGNAMSGNLNSLLSLSATSSVSILPDMTEDSGNGPLDVDTSFLEKVALLGKHQLEQAPPPFEPLVPTLLHCG</sequence>
<evidence type="ECO:0000313" key="2">
    <source>
        <dbReference type="EnsemblProtists" id="Phyra84311"/>
    </source>
</evidence>
<dbReference type="InParanoid" id="H3H1W8"/>
<reference evidence="3" key="1">
    <citation type="journal article" date="2006" name="Science">
        <title>Phytophthora genome sequences uncover evolutionary origins and mechanisms of pathogenesis.</title>
        <authorList>
            <person name="Tyler B.M."/>
            <person name="Tripathy S."/>
            <person name="Zhang X."/>
            <person name="Dehal P."/>
            <person name="Jiang R.H."/>
            <person name="Aerts A."/>
            <person name="Arredondo F.D."/>
            <person name="Baxter L."/>
            <person name="Bensasson D."/>
            <person name="Beynon J.L."/>
            <person name="Chapman J."/>
            <person name="Damasceno C.M."/>
            <person name="Dorrance A.E."/>
            <person name="Dou D."/>
            <person name="Dickerman A.W."/>
            <person name="Dubchak I.L."/>
            <person name="Garbelotto M."/>
            <person name="Gijzen M."/>
            <person name="Gordon S.G."/>
            <person name="Govers F."/>
            <person name="Grunwald N.J."/>
            <person name="Huang W."/>
            <person name="Ivors K.L."/>
            <person name="Jones R.W."/>
            <person name="Kamoun S."/>
            <person name="Krampis K."/>
            <person name="Lamour K.H."/>
            <person name="Lee M.K."/>
            <person name="McDonald W.H."/>
            <person name="Medina M."/>
            <person name="Meijer H.J."/>
            <person name="Nordberg E.K."/>
            <person name="Maclean D.J."/>
            <person name="Ospina-Giraldo M.D."/>
            <person name="Morris P.F."/>
            <person name="Phuntumart V."/>
            <person name="Putnam N.H."/>
            <person name="Rash S."/>
            <person name="Rose J.K."/>
            <person name="Sakihama Y."/>
            <person name="Salamov A.A."/>
            <person name="Savidor A."/>
            <person name="Scheuring C.F."/>
            <person name="Smith B.M."/>
            <person name="Sobral B.W."/>
            <person name="Terry A."/>
            <person name="Torto-Alalibo T.A."/>
            <person name="Win J."/>
            <person name="Xu Z."/>
            <person name="Zhang H."/>
            <person name="Grigoriev I.V."/>
            <person name="Rokhsar D.S."/>
            <person name="Boore J.L."/>
        </authorList>
    </citation>
    <scope>NUCLEOTIDE SEQUENCE [LARGE SCALE GENOMIC DNA]</scope>
    <source>
        <strain evidence="3">Pr102</strain>
    </source>
</reference>
<protein>
    <submittedName>
        <fullName evidence="2">Uncharacterized protein</fullName>
    </submittedName>
</protein>
<name>H3H1W8_PHYRM</name>
<organism evidence="2 3">
    <name type="scientific">Phytophthora ramorum</name>
    <name type="common">Sudden oak death agent</name>
    <dbReference type="NCBI Taxonomy" id="164328"/>
    <lineage>
        <taxon>Eukaryota</taxon>
        <taxon>Sar</taxon>
        <taxon>Stramenopiles</taxon>
        <taxon>Oomycota</taxon>
        <taxon>Peronosporomycetes</taxon>
        <taxon>Peronosporales</taxon>
        <taxon>Peronosporaceae</taxon>
        <taxon>Phytophthora</taxon>
    </lineage>
</organism>
<dbReference type="eggNOG" id="ENOG502SB8J">
    <property type="taxonomic scope" value="Eukaryota"/>
</dbReference>
<evidence type="ECO:0000313" key="3">
    <source>
        <dbReference type="Proteomes" id="UP000005238"/>
    </source>
</evidence>
<keyword evidence="3" id="KW-1185">Reference proteome</keyword>